<name>A0AAN7CML1_9PEZI</name>
<gene>
    <name evidence="2" type="ORF">C7999DRAFT_43574</name>
</gene>
<sequence>MGSVTDEQKHASIKFDEIPTYLFRLHAPSTLGTTTITEVTSPAWSRGKEKEDLFQLSPPDAAHRLNAHLWWRCDGCNLMSWSSSLLFVLQHGLRRHVNDFDEPEFKDIKLLILDTRKFPKGTFIKDLDALDCLNENHRELKILRGLRSREYYFGEYLSQGWLSVADHCSQTSLQKLLNMGLFKLCPELGDESEWHKWAKRVVDIRDEKLRDTTGLTEKNEVRTAITMAQACYGSRWALPVAAMLLSLKPRNPNDSVILDGFRSMFTDGEIDSLDISGMKFDSESERMPELKLYEDIMTALHAFAQGHDDTEQLGERFAHLSVMD</sequence>
<evidence type="ECO:0000313" key="3">
    <source>
        <dbReference type="Proteomes" id="UP001303647"/>
    </source>
</evidence>
<comment type="caution">
    <text evidence="2">The sequence shown here is derived from an EMBL/GenBank/DDBJ whole genome shotgun (WGS) entry which is preliminary data.</text>
</comment>
<evidence type="ECO:0000259" key="1">
    <source>
        <dbReference type="Pfam" id="PF24494"/>
    </source>
</evidence>
<dbReference type="InterPro" id="IPR056009">
    <property type="entry name" value="DUF7587"/>
</dbReference>
<keyword evidence="3" id="KW-1185">Reference proteome</keyword>
<dbReference type="EMBL" id="MU857722">
    <property type="protein sequence ID" value="KAK4244845.1"/>
    <property type="molecule type" value="Genomic_DNA"/>
</dbReference>
<organism evidence="2 3">
    <name type="scientific">Corynascus novoguineensis</name>
    <dbReference type="NCBI Taxonomy" id="1126955"/>
    <lineage>
        <taxon>Eukaryota</taxon>
        <taxon>Fungi</taxon>
        <taxon>Dikarya</taxon>
        <taxon>Ascomycota</taxon>
        <taxon>Pezizomycotina</taxon>
        <taxon>Sordariomycetes</taxon>
        <taxon>Sordariomycetidae</taxon>
        <taxon>Sordariales</taxon>
        <taxon>Chaetomiaceae</taxon>
        <taxon>Corynascus</taxon>
    </lineage>
</organism>
<accession>A0AAN7CML1</accession>
<reference evidence="2" key="1">
    <citation type="journal article" date="2023" name="Mol. Phylogenet. Evol.">
        <title>Genome-scale phylogeny and comparative genomics of the fungal order Sordariales.</title>
        <authorList>
            <person name="Hensen N."/>
            <person name="Bonometti L."/>
            <person name="Westerberg I."/>
            <person name="Brannstrom I.O."/>
            <person name="Guillou S."/>
            <person name="Cros-Aarteil S."/>
            <person name="Calhoun S."/>
            <person name="Haridas S."/>
            <person name="Kuo A."/>
            <person name="Mondo S."/>
            <person name="Pangilinan J."/>
            <person name="Riley R."/>
            <person name="LaButti K."/>
            <person name="Andreopoulos B."/>
            <person name="Lipzen A."/>
            <person name="Chen C."/>
            <person name="Yan M."/>
            <person name="Daum C."/>
            <person name="Ng V."/>
            <person name="Clum A."/>
            <person name="Steindorff A."/>
            <person name="Ohm R.A."/>
            <person name="Martin F."/>
            <person name="Silar P."/>
            <person name="Natvig D.O."/>
            <person name="Lalanne C."/>
            <person name="Gautier V."/>
            <person name="Ament-Velasquez S.L."/>
            <person name="Kruys A."/>
            <person name="Hutchinson M.I."/>
            <person name="Powell A.J."/>
            <person name="Barry K."/>
            <person name="Miller A.N."/>
            <person name="Grigoriev I.V."/>
            <person name="Debuchy R."/>
            <person name="Gladieux P."/>
            <person name="Hiltunen Thoren M."/>
            <person name="Johannesson H."/>
        </authorList>
    </citation>
    <scope>NUCLEOTIDE SEQUENCE</scope>
    <source>
        <strain evidence="2">CBS 359.72</strain>
    </source>
</reference>
<feature type="domain" description="DUF7587" evidence="1">
    <location>
        <begin position="18"/>
        <end position="161"/>
    </location>
</feature>
<reference evidence="2" key="2">
    <citation type="submission" date="2023-05" db="EMBL/GenBank/DDBJ databases">
        <authorList>
            <consortium name="Lawrence Berkeley National Laboratory"/>
            <person name="Steindorff A."/>
            <person name="Hensen N."/>
            <person name="Bonometti L."/>
            <person name="Westerberg I."/>
            <person name="Brannstrom I.O."/>
            <person name="Guillou S."/>
            <person name="Cros-Aarteil S."/>
            <person name="Calhoun S."/>
            <person name="Haridas S."/>
            <person name="Kuo A."/>
            <person name="Mondo S."/>
            <person name="Pangilinan J."/>
            <person name="Riley R."/>
            <person name="Labutti K."/>
            <person name="Andreopoulos B."/>
            <person name="Lipzen A."/>
            <person name="Chen C."/>
            <person name="Yanf M."/>
            <person name="Daum C."/>
            <person name="Ng V."/>
            <person name="Clum A."/>
            <person name="Ohm R."/>
            <person name="Martin F."/>
            <person name="Silar P."/>
            <person name="Natvig D."/>
            <person name="Lalanne C."/>
            <person name="Gautier V."/>
            <person name="Ament-Velasquez S.L."/>
            <person name="Kruys A."/>
            <person name="Hutchinson M.I."/>
            <person name="Powell A.J."/>
            <person name="Barry K."/>
            <person name="Miller A.N."/>
            <person name="Grigoriev I.V."/>
            <person name="Debuchy R."/>
            <person name="Gladieux P."/>
            <person name="Thoren M.H."/>
            <person name="Johannesson H."/>
        </authorList>
    </citation>
    <scope>NUCLEOTIDE SEQUENCE</scope>
    <source>
        <strain evidence="2">CBS 359.72</strain>
    </source>
</reference>
<dbReference type="AlphaFoldDB" id="A0AAN7CML1"/>
<protein>
    <recommendedName>
        <fullName evidence="1">DUF7587 domain-containing protein</fullName>
    </recommendedName>
</protein>
<proteinExistence type="predicted"/>
<dbReference type="Pfam" id="PF24494">
    <property type="entry name" value="DUF7587"/>
    <property type="match status" value="1"/>
</dbReference>
<evidence type="ECO:0000313" key="2">
    <source>
        <dbReference type="EMBL" id="KAK4244845.1"/>
    </source>
</evidence>
<dbReference type="Proteomes" id="UP001303647">
    <property type="component" value="Unassembled WGS sequence"/>
</dbReference>